<protein>
    <submittedName>
        <fullName evidence="3">Uncharacterized protein</fullName>
    </submittedName>
</protein>
<feature type="transmembrane region" description="Helical" evidence="2">
    <location>
        <begin position="69"/>
        <end position="96"/>
    </location>
</feature>
<gene>
    <name evidence="3" type="ORF">TAPDE_004655</name>
</gene>
<name>R4XEU9_TAPDE</name>
<reference evidence="3 4" key="1">
    <citation type="journal article" date="2013" name="MBio">
        <title>Genome sequencing of the plant pathogen Taphrina deformans, the causal agent of peach leaf curl.</title>
        <authorList>
            <person name="Cisse O.H."/>
            <person name="Almeida J.M.G.C.F."/>
            <person name="Fonseca A."/>
            <person name="Kumar A.A."/>
            <person name="Salojaervi J."/>
            <person name="Overmyer K."/>
            <person name="Hauser P.M."/>
            <person name="Pagni M."/>
        </authorList>
    </citation>
    <scope>NUCLEOTIDE SEQUENCE [LARGE SCALE GENOMIC DNA]</scope>
    <source>
        <strain evidence="4">PYCC 5710 / ATCC 11124 / CBS 356.35 / IMI 108563 / JCM 9778 / NBRC 8474</strain>
    </source>
</reference>
<feature type="region of interest" description="Disordered" evidence="1">
    <location>
        <begin position="38"/>
        <end position="57"/>
    </location>
</feature>
<sequence>MASRQSGRSDSFDDDFELSPVTPITLQKFFANSEREVSGAARGGQIPRQASNSSSITYRERQTKYHRRVLWSALIPGFFALLVTLGLASTLVAWLFATKITVSSRCAPEIHNQSPSCPGDNDQVLFTTVPVNIILTVSKIVDSAQSACAGVIMLLAAFRLSQSWQSNKQSGSISIPEFSELVALCTSGRLWALCNALSISWRRRKGHNSRLLLRAIGISLFAQLLSHTISFVDIYLHEATTTSITSAGTRQAISTSMLYGRSVNTSCSTPLMVGRTTIISPCSVGTGINGQYLRYPNQAYAVYANVSSTDRVAKTLDQSVGNLAITMDARLLGTENFNATTVGISGQCRVATKECKLQSIPHGTSGYNCSAVGLVNADTASGYSLGRTGYHNLAVDVYKSPNSTNLTAGMPDDSVVQQRFLIPIQVPSVGSNPDSGFASYGDIGQSALVPEIMLWCSIVAHSVSYQYSSGEVTVMNHTYLDKNASDVLLYPIIPAQVADTISQTNSDALSGNSTEYANAFARQLAADSLAYGSGSTLTSMPLQSEGYTLGTQLTTSIPLRALLPFVVLVYVYGLYISILLISAMTCSSDALNKAPTTDNHPRAKREPHSPDDLANIVRLGQLRLTNPAFIIHQLLGTSTERSMETFDSNLWNQEEKSENVKFTSEYQGSENKRGVGLHV</sequence>
<dbReference type="eggNOG" id="ENOG502SAP5">
    <property type="taxonomic scope" value="Eukaryota"/>
</dbReference>
<evidence type="ECO:0000256" key="1">
    <source>
        <dbReference type="SAM" id="MobiDB-lite"/>
    </source>
</evidence>
<comment type="caution">
    <text evidence="3">The sequence shown here is derived from an EMBL/GenBank/DDBJ whole genome shotgun (WGS) entry which is preliminary data.</text>
</comment>
<keyword evidence="2" id="KW-0472">Membrane</keyword>
<dbReference type="AlphaFoldDB" id="R4XEU9"/>
<feature type="transmembrane region" description="Helical" evidence="2">
    <location>
        <begin position="561"/>
        <end position="583"/>
    </location>
</feature>
<organism evidence="3 4">
    <name type="scientific">Taphrina deformans (strain PYCC 5710 / ATCC 11124 / CBS 356.35 / IMI 108563 / JCM 9778 / NBRC 8474)</name>
    <name type="common">Peach leaf curl fungus</name>
    <name type="synonym">Lalaria deformans</name>
    <dbReference type="NCBI Taxonomy" id="1097556"/>
    <lineage>
        <taxon>Eukaryota</taxon>
        <taxon>Fungi</taxon>
        <taxon>Dikarya</taxon>
        <taxon>Ascomycota</taxon>
        <taxon>Taphrinomycotina</taxon>
        <taxon>Taphrinomycetes</taxon>
        <taxon>Taphrinales</taxon>
        <taxon>Taphrinaceae</taxon>
        <taxon>Taphrina</taxon>
    </lineage>
</organism>
<accession>R4XEU9</accession>
<keyword evidence="4" id="KW-1185">Reference proteome</keyword>
<proteinExistence type="predicted"/>
<dbReference type="Proteomes" id="UP000013776">
    <property type="component" value="Unassembled WGS sequence"/>
</dbReference>
<keyword evidence="2" id="KW-1133">Transmembrane helix</keyword>
<dbReference type="EMBL" id="CAHR02000220">
    <property type="protein sequence ID" value="CCG84311.1"/>
    <property type="molecule type" value="Genomic_DNA"/>
</dbReference>
<dbReference type="STRING" id="1097556.R4XEU9"/>
<evidence type="ECO:0000313" key="3">
    <source>
        <dbReference type="EMBL" id="CCG84311.1"/>
    </source>
</evidence>
<dbReference type="VEuPathDB" id="FungiDB:TAPDE_004655"/>
<evidence type="ECO:0000256" key="2">
    <source>
        <dbReference type="SAM" id="Phobius"/>
    </source>
</evidence>
<feature type="compositionally biased region" description="Polar residues" evidence="1">
    <location>
        <begin position="48"/>
        <end position="57"/>
    </location>
</feature>
<evidence type="ECO:0000313" key="4">
    <source>
        <dbReference type="Proteomes" id="UP000013776"/>
    </source>
</evidence>
<keyword evidence="2" id="KW-0812">Transmembrane</keyword>